<feature type="signal peptide" evidence="1">
    <location>
        <begin position="1"/>
        <end position="18"/>
    </location>
</feature>
<dbReference type="AlphaFoldDB" id="A0A835XZC1"/>
<organism evidence="2 3">
    <name type="scientific">Edaphochlamys debaryana</name>
    <dbReference type="NCBI Taxonomy" id="47281"/>
    <lineage>
        <taxon>Eukaryota</taxon>
        <taxon>Viridiplantae</taxon>
        <taxon>Chlorophyta</taxon>
        <taxon>core chlorophytes</taxon>
        <taxon>Chlorophyceae</taxon>
        <taxon>CS clade</taxon>
        <taxon>Chlamydomonadales</taxon>
        <taxon>Chlamydomonadales incertae sedis</taxon>
        <taxon>Edaphochlamys</taxon>
    </lineage>
</organism>
<comment type="caution">
    <text evidence="2">The sequence shown here is derived from an EMBL/GenBank/DDBJ whole genome shotgun (WGS) entry which is preliminary data.</text>
</comment>
<evidence type="ECO:0000313" key="2">
    <source>
        <dbReference type="EMBL" id="KAG2493802.1"/>
    </source>
</evidence>
<dbReference type="Pfam" id="PF03269">
    <property type="entry name" value="DUF268"/>
    <property type="match status" value="1"/>
</dbReference>
<keyword evidence="3" id="KW-1185">Reference proteome</keyword>
<dbReference type="OrthoDB" id="428346at2759"/>
<dbReference type="EMBL" id="JAEHOE010000035">
    <property type="protein sequence ID" value="KAG2493802.1"/>
    <property type="molecule type" value="Genomic_DNA"/>
</dbReference>
<keyword evidence="1" id="KW-0732">Signal</keyword>
<dbReference type="Proteomes" id="UP000612055">
    <property type="component" value="Unassembled WGS sequence"/>
</dbReference>
<protein>
    <submittedName>
        <fullName evidence="2">Uncharacterized protein</fullName>
    </submittedName>
</protein>
<evidence type="ECO:0000313" key="3">
    <source>
        <dbReference type="Proteomes" id="UP000612055"/>
    </source>
</evidence>
<dbReference type="InterPro" id="IPR004951">
    <property type="entry name" value="DUF268_CAE_spp"/>
</dbReference>
<accession>A0A835XZC1</accession>
<feature type="chain" id="PRO_5032727903" evidence="1">
    <location>
        <begin position="19"/>
        <end position="337"/>
    </location>
</feature>
<reference evidence="2" key="1">
    <citation type="journal article" date="2020" name="bioRxiv">
        <title>Comparative genomics of Chlamydomonas.</title>
        <authorList>
            <person name="Craig R.J."/>
            <person name="Hasan A.R."/>
            <person name="Ness R.W."/>
            <person name="Keightley P.D."/>
        </authorList>
    </citation>
    <scope>NUCLEOTIDE SEQUENCE</scope>
    <source>
        <strain evidence="2">CCAP 11/70</strain>
    </source>
</reference>
<name>A0A835XZC1_9CHLO</name>
<evidence type="ECO:0000256" key="1">
    <source>
        <dbReference type="SAM" id="SignalP"/>
    </source>
</evidence>
<sequence length="337" mass="37031">MWTCWIAAVWLLISTVDGSKLFPNLAENAALYQSLGYEVCPDSAVELALGRRDECKQLLDIIVQKSRLPKVWPPPTAPPEALAFNYTLGSRVRVFDWYIVDGKGEDTSAAVEFPVSLVEAYLERAKGRSTEIGYGVQISSVYAALDAHPLTGACAVHGTQEPWVEGILFARNAKSVLTVEYKNLKCTFPDHRCMMPPVWAQAVADGKEQLVDLAVSYSSWEHDGLGRYGDPVDPFGDLITTSAVACSIKPGGLLLLAVPVAKVDCIAWNAHRVYGPVRLPLLLANFEVLGAYWAGQSFHGDFAGFWEAMPERCEEQHVTQPLFVLRTTPHRHGCKAA</sequence>
<gene>
    <name evidence="2" type="ORF">HYH03_008021</name>
</gene>
<proteinExistence type="predicted"/>